<gene>
    <name evidence="2" type="ORF">SDC9_159292</name>
</gene>
<dbReference type="Pfam" id="PF13545">
    <property type="entry name" value="HTH_Crp_2"/>
    <property type="match status" value="1"/>
</dbReference>
<organism evidence="2">
    <name type="scientific">bioreactor metagenome</name>
    <dbReference type="NCBI Taxonomy" id="1076179"/>
    <lineage>
        <taxon>unclassified sequences</taxon>
        <taxon>metagenomes</taxon>
        <taxon>ecological metagenomes</taxon>
    </lineage>
</organism>
<name>A0A645FIB2_9ZZZZ</name>
<evidence type="ECO:0000259" key="1">
    <source>
        <dbReference type="PROSITE" id="PS51063"/>
    </source>
</evidence>
<comment type="caution">
    <text evidence="2">The sequence shown here is derived from an EMBL/GenBank/DDBJ whole genome shotgun (WGS) entry which is preliminary data.</text>
</comment>
<dbReference type="GO" id="GO:0006355">
    <property type="term" value="P:regulation of DNA-templated transcription"/>
    <property type="evidence" value="ECO:0007669"/>
    <property type="project" value="InterPro"/>
</dbReference>
<dbReference type="InterPro" id="IPR036388">
    <property type="entry name" value="WH-like_DNA-bd_sf"/>
</dbReference>
<reference evidence="2" key="1">
    <citation type="submission" date="2019-08" db="EMBL/GenBank/DDBJ databases">
        <authorList>
            <person name="Kucharzyk K."/>
            <person name="Murdoch R.W."/>
            <person name="Higgins S."/>
            <person name="Loffler F."/>
        </authorList>
    </citation>
    <scope>NUCLEOTIDE SEQUENCE</scope>
</reference>
<dbReference type="EMBL" id="VSSQ01058256">
    <property type="protein sequence ID" value="MPN11983.1"/>
    <property type="molecule type" value="Genomic_DNA"/>
</dbReference>
<dbReference type="AlphaFoldDB" id="A0A645FIB2"/>
<dbReference type="Gene3D" id="1.10.10.10">
    <property type="entry name" value="Winged helix-like DNA-binding domain superfamily/Winged helix DNA-binding domain"/>
    <property type="match status" value="1"/>
</dbReference>
<evidence type="ECO:0000313" key="2">
    <source>
        <dbReference type="EMBL" id="MPN11983.1"/>
    </source>
</evidence>
<dbReference type="GO" id="GO:0003677">
    <property type="term" value="F:DNA binding"/>
    <property type="evidence" value="ECO:0007669"/>
    <property type="project" value="InterPro"/>
</dbReference>
<feature type="domain" description="HTH crp-type" evidence="1">
    <location>
        <begin position="1"/>
        <end position="37"/>
    </location>
</feature>
<accession>A0A645FIB2</accession>
<dbReference type="SUPFAM" id="SSF46785">
    <property type="entry name" value="Winged helix' DNA-binding domain"/>
    <property type="match status" value="1"/>
</dbReference>
<protein>
    <recommendedName>
        <fullName evidence="1">HTH crp-type domain-containing protein</fullName>
    </recommendedName>
</protein>
<dbReference type="InterPro" id="IPR036390">
    <property type="entry name" value="WH_DNA-bd_sf"/>
</dbReference>
<proteinExistence type="predicted"/>
<dbReference type="InterPro" id="IPR012318">
    <property type="entry name" value="HTH_CRP"/>
</dbReference>
<dbReference type="PROSITE" id="PS51063">
    <property type="entry name" value="HTH_CRP_2"/>
    <property type="match status" value="1"/>
</dbReference>
<sequence>MMVGAARQTVSAALADLAEAGVISKIEQGNVTILNLEKLHKLVL</sequence>